<evidence type="ECO:0000313" key="3">
    <source>
        <dbReference type="Proteomes" id="UP000602510"/>
    </source>
</evidence>
<evidence type="ECO:0000256" key="1">
    <source>
        <dbReference type="SAM" id="Phobius"/>
    </source>
</evidence>
<evidence type="ECO:0000313" key="2">
    <source>
        <dbReference type="EMBL" id="KAF4035259.1"/>
    </source>
</evidence>
<dbReference type="EMBL" id="WSZM01000327">
    <property type="protein sequence ID" value="KAF4035259.1"/>
    <property type="molecule type" value="Genomic_DNA"/>
</dbReference>
<feature type="transmembrane region" description="Helical" evidence="1">
    <location>
        <begin position="27"/>
        <end position="46"/>
    </location>
</feature>
<dbReference type="Proteomes" id="UP000602510">
    <property type="component" value="Unassembled WGS sequence"/>
</dbReference>
<proteinExistence type="predicted"/>
<reference evidence="2" key="1">
    <citation type="submission" date="2020-04" db="EMBL/GenBank/DDBJ databases">
        <title>Hybrid Assembly of Korean Phytophthora infestans isolates.</title>
        <authorList>
            <person name="Prokchorchik M."/>
            <person name="Lee Y."/>
            <person name="Seo J."/>
            <person name="Cho J.-H."/>
            <person name="Park Y.-E."/>
            <person name="Jang D.-C."/>
            <person name="Im J.-S."/>
            <person name="Choi J.-G."/>
            <person name="Park H.-J."/>
            <person name="Lee G.-B."/>
            <person name="Lee Y.-G."/>
            <person name="Hong S.-Y."/>
            <person name="Cho K."/>
            <person name="Sohn K.H."/>
        </authorList>
    </citation>
    <scope>NUCLEOTIDE SEQUENCE</scope>
    <source>
        <strain evidence="2">KR_1_A1</strain>
    </source>
</reference>
<sequence>MLRHFQHVRYVRPPKNWRNVRTFKAEWYLDLIAGFTSSGVLCGVYLTDLMRTSNALNGRDIAKGGVDLQLNGEDDRLRRRRHPIYGTLIFALKFLASS</sequence>
<keyword evidence="1" id="KW-0472">Membrane</keyword>
<keyword evidence="3" id="KW-1185">Reference proteome</keyword>
<gene>
    <name evidence="2" type="ORF">GN244_ATG12761</name>
</gene>
<accession>A0A833SM65</accession>
<organism evidence="2 3">
    <name type="scientific">Phytophthora infestans</name>
    <name type="common">Potato late blight agent</name>
    <name type="synonym">Botrytis infestans</name>
    <dbReference type="NCBI Taxonomy" id="4787"/>
    <lineage>
        <taxon>Eukaryota</taxon>
        <taxon>Sar</taxon>
        <taxon>Stramenopiles</taxon>
        <taxon>Oomycota</taxon>
        <taxon>Peronosporomycetes</taxon>
        <taxon>Peronosporales</taxon>
        <taxon>Peronosporaceae</taxon>
        <taxon>Phytophthora</taxon>
    </lineage>
</organism>
<keyword evidence="1" id="KW-0812">Transmembrane</keyword>
<comment type="caution">
    <text evidence="2">The sequence shown here is derived from an EMBL/GenBank/DDBJ whole genome shotgun (WGS) entry which is preliminary data.</text>
</comment>
<protein>
    <submittedName>
        <fullName evidence="2">Uncharacterized protein</fullName>
    </submittedName>
</protein>
<dbReference type="AlphaFoldDB" id="A0A833SM65"/>
<name>A0A833SM65_PHYIN</name>
<keyword evidence="1" id="KW-1133">Transmembrane helix</keyword>